<keyword evidence="5" id="KW-0045">Antibiotic biosynthesis</keyword>
<evidence type="ECO:0000256" key="2">
    <source>
        <dbReference type="ARBA" id="ARBA00022450"/>
    </source>
</evidence>
<dbReference type="InterPro" id="IPR010060">
    <property type="entry name" value="NRPS_synth"/>
</dbReference>
<dbReference type="InterPro" id="IPR025110">
    <property type="entry name" value="AMP-bd_C"/>
</dbReference>
<protein>
    <submittedName>
        <fullName evidence="7">Non-ribosomal peptide synthetase</fullName>
    </submittedName>
</protein>
<dbReference type="PROSITE" id="PS00455">
    <property type="entry name" value="AMP_BINDING"/>
    <property type="match status" value="3"/>
</dbReference>
<keyword evidence="4" id="KW-0677">Repeat</keyword>
<dbReference type="PANTHER" id="PTHR45527:SF1">
    <property type="entry name" value="FATTY ACID SYNTHASE"/>
    <property type="match status" value="1"/>
</dbReference>
<dbReference type="SUPFAM" id="SSF56801">
    <property type="entry name" value="Acetyl-CoA synthetase-like"/>
    <property type="match status" value="3"/>
</dbReference>
<gene>
    <name evidence="7" type="ORF">ACFP0N_08145</name>
</gene>
<dbReference type="CDD" id="cd19534">
    <property type="entry name" value="E_NRPS"/>
    <property type="match status" value="1"/>
</dbReference>
<dbReference type="PANTHER" id="PTHR45527">
    <property type="entry name" value="NONRIBOSOMAL PEPTIDE SYNTHETASE"/>
    <property type="match status" value="1"/>
</dbReference>
<dbReference type="Gene3D" id="3.30.559.30">
    <property type="entry name" value="Nonribosomal peptide synthetase, condensation domain"/>
    <property type="match status" value="4"/>
</dbReference>
<proteinExistence type="predicted"/>
<dbReference type="NCBIfam" id="TIGR01733">
    <property type="entry name" value="AA-adenyl-dom"/>
    <property type="match status" value="3"/>
</dbReference>
<dbReference type="RefSeq" id="WP_313762810.1">
    <property type="nucleotide sequence ID" value="NZ_BAAAVH010000039.1"/>
</dbReference>
<evidence type="ECO:0000256" key="3">
    <source>
        <dbReference type="ARBA" id="ARBA00022553"/>
    </source>
</evidence>
<dbReference type="InterPro" id="IPR001242">
    <property type="entry name" value="Condensation_dom"/>
</dbReference>
<dbReference type="Proteomes" id="UP001596067">
    <property type="component" value="Unassembled WGS sequence"/>
</dbReference>
<comment type="cofactor">
    <cofactor evidence="1">
        <name>pantetheine 4'-phosphate</name>
        <dbReference type="ChEBI" id="CHEBI:47942"/>
    </cofactor>
</comment>
<dbReference type="Pfam" id="PF00668">
    <property type="entry name" value="Condensation"/>
    <property type="match status" value="4"/>
</dbReference>
<dbReference type="NCBIfam" id="TIGR01720">
    <property type="entry name" value="NRPS-para261"/>
    <property type="match status" value="1"/>
</dbReference>
<dbReference type="InterPro" id="IPR045851">
    <property type="entry name" value="AMP-bd_C_sf"/>
</dbReference>
<dbReference type="Gene3D" id="3.30.300.30">
    <property type="match status" value="3"/>
</dbReference>
<dbReference type="InterPro" id="IPR009081">
    <property type="entry name" value="PP-bd_ACP"/>
</dbReference>
<organism evidence="7 8">
    <name type="scientific">Kitasatospora aburaviensis</name>
    <dbReference type="NCBI Taxonomy" id="67265"/>
    <lineage>
        <taxon>Bacteria</taxon>
        <taxon>Bacillati</taxon>
        <taxon>Actinomycetota</taxon>
        <taxon>Actinomycetes</taxon>
        <taxon>Kitasatosporales</taxon>
        <taxon>Streptomycetaceae</taxon>
        <taxon>Kitasatospora</taxon>
    </lineage>
</organism>
<accession>A0ABW1ESC6</accession>
<dbReference type="Pfam" id="PF00501">
    <property type="entry name" value="AMP-binding"/>
    <property type="match status" value="3"/>
</dbReference>
<dbReference type="InterPro" id="IPR010071">
    <property type="entry name" value="AA_adenyl_dom"/>
</dbReference>
<evidence type="ECO:0000313" key="7">
    <source>
        <dbReference type="EMBL" id="MFC5884943.1"/>
    </source>
</evidence>
<evidence type="ECO:0000256" key="4">
    <source>
        <dbReference type="ARBA" id="ARBA00022737"/>
    </source>
</evidence>
<dbReference type="SMART" id="SM00823">
    <property type="entry name" value="PKS_PP"/>
    <property type="match status" value="3"/>
</dbReference>
<keyword evidence="8" id="KW-1185">Reference proteome</keyword>
<feature type="domain" description="Carrier" evidence="6">
    <location>
        <begin position="967"/>
        <end position="1042"/>
    </location>
</feature>
<dbReference type="Pfam" id="PF00550">
    <property type="entry name" value="PP-binding"/>
    <property type="match status" value="3"/>
</dbReference>
<dbReference type="SUPFAM" id="SSF47336">
    <property type="entry name" value="ACP-like"/>
    <property type="match status" value="3"/>
</dbReference>
<dbReference type="SUPFAM" id="SSF52777">
    <property type="entry name" value="CoA-dependent acyltransferases"/>
    <property type="match status" value="8"/>
</dbReference>
<dbReference type="CDD" id="cd19543">
    <property type="entry name" value="DCL_NRPS"/>
    <property type="match status" value="1"/>
</dbReference>
<dbReference type="InterPro" id="IPR006162">
    <property type="entry name" value="Ppantetheine_attach_site"/>
</dbReference>
<keyword evidence="3" id="KW-0597">Phosphoprotein</keyword>
<evidence type="ECO:0000259" key="6">
    <source>
        <dbReference type="PROSITE" id="PS50075"/>
    </source>
</evidence>
<dbReference type="InterPro" id="IPR020845">
    <property type="entry name" value="AMP-binding_CS"/>
</dbReference>
<reference evidence="8" key="1">
    <citation type="journal article" date="2019" name="Int. J. Syst. Evol. Microbiol.">
        <title>The Global Catalogue of Microorganisms (GCM) 10K type strain sequencing project: providing services to taxonomists for standard genome sequencing and annotation.</title>
        <authorList>
            <consortium name="The Broad Institute Genomics Platform"/>
            <consortium name="The Broad Institute Genome Sequencing Center for Infectious Disease"/>
            <person name="Wu L."/>
            <person name="Ma J."/>
        </authorList>
    </citation>
    <scope>NUCLEOTIDE SEQUENCE [LARGE SCALE GENOMIC DNA]</scope>
    <source>
        <strain evidence="8">CGMCC 4.1469</strain>
    </source>
</reference>
<evidence type="ECO:0000256" key="5">
    <source>
        <dbReference type="ARBA" id="ARBA00023194"/>
    </source>
</evidence>
<keyword evidence="2" id="KW-0596">Phosphopantetheine</keyword>
<evidence type="ECO:0000256" key="1">
    <source>
        <dbReference type="ARBA" id="ARBA00001957"/>
    </source>
</evidence>
<dbReference type="EMBL" id="JBHSOD010000007">
    <property type="protein sequence ID" value="MFC5884943.1"/>
    <property type="molecule type" value="Genomic_DNA"/>
</dbReference>
<dbReference type="CDD" id="cd17651">
    <property type="entry name" value="A_NRPS_VisG_like"/>
    <property type="match status" value="1"/>
</dbReference>
<dbReference type="Pfam" id="PF13193">
    <property type="entry name" value="AMP-binding_C"/>
    <property type="match status" value="3"/>
</dbReference>
<sequence length="3673" mass="392301">MTRAAIDDVLPLSPLQEGMLFHVLYGEQDLDVYVAQLVVDLDGVLNAGAMREAVSALLRRHANLRASFRYEKLSRPVQVIPREVDLPWREFDLTGLDGPAQERELERLAAEDAAHRFDLTAGPLLRFTLIRRGERLTRLMFNSHHILLDGWSTAQLMHELFEIYERGGDASALPPVTPYRDYLGWLAGRDRAAAEAAWREQLGDVEEPTLLAPDDPGASTVPGSLLVTMPEELTARVRETARRSELTLNSVVQGCWGLLLARLTGRDDVVFGTTVSGRPAELPGMETMVGLFINTVPLRLRVRPEQSLLATLAEVQRQVGGMMPHHHLSLPDVQRAAGLSTLFDTLTVTENYPLGGEDLRELPGDLRLAGAVGTDANHYPLSIAAMPGDALRLSFGYRPELFDRSDIEAIGEQFRLLLAAFADDPAQLVGRLPMATAAERERLLALGRPERPRPAGDSIPALFAEQVRRHPEAAALAHEGTEFSYAELDRRANRLARALIERGAGPERVVALALPRSPELVVAMLAVLKAGAAYLPVDIGYPADRIAYLLTDSDPALVLTDRDAAAVVPADCRAPRLLLDDPAVLREVADRPDTGVEDAERTAALRPAHPAYVIYTSGSTGRPKGVVVSHTGLAGLVATHIERFDVGPGSRVLQFASPSFDAAVWETYMGLLTGATLVIAPAERLQPGAALKELAAEQRVTHATIPPAALAVLDGGDLPTVRLLVVAGEASSPELVEAWSTGRRMINAYGPTETTVCASMSEPLSGAVAPPIGTAIATAELRVLDGALRPVPVGVTGELYVSGPSVARGYLNRPGLSAERFVADPFAGDGRRMYRTGDLVRWAADGDRAVLEFAGRTDDQVKIRGFRIELGEIESALAAHEQVDRAVVVVREPAPGDKRLVAYLVPAAGAEVPRPAVLREFAGGALPEYMVPSAFVALDELPLTPNGKLDRKALPEPDGAADLAGRAPRTPQEEILCALFAELLGVAAVGVDDAFFDLGGHSLLATRLVTRIRAVFGVDLSLRAVFETPTPAAIAAQLGRAADGRPALTAGERPARVPLSFAQRRLWFLDRFEGARSIYNVPLTARLTGALDLDALRQAFQDVLGRHESLRTVFPDTAGDPYQHVLAPEEAVLDLAVVDLSGASDERLEAAVAEESAIGFRLAEELPLRVRLFRTGPDTAVLLVVLHHIAGDAWSLGVFGHDLSAAYAARLGGAAPQWEPLPVQYADYTLWQQRAMGEESDENSAVARQLAHWSAALEGIPDELNLPVDRPRPAVASYAGDTVRFHLDEELHRRLQALARTSQASLFMVLQAGLAVLLNRSGAGDDLPIGTPIAGRNDDAVDGLVGFFLNTLVLRTDTSGNPSFRDLVQRVRETDLAAYANQDVPFERLVEELNPGRSLARHPLFQVMFTLQNGRPAELALSGLRVAPYDHAAGSAKFDLFVGLIEQRAADGAGDGLAGWIEYSTDLFDRETAQALADRFVRVLAAVADDPKLPIGALDVLDPIERHRLLTRDNETGYDVDGASLPELFERQVQARPAAPAVVHGGTELSYAELNARANRLARLLAGRGIGPESTVAVALPRSVDLLVAVVAVLKAGAAYLPVDPAYPADRIDFMLADAAPAAVLTRDGVLTGRPSAPVLDLADPVTAEALAATADTDLTDTGRTAPLRPDHPVYVIYTSGSTGRPKGVVMPAGAMANLTAWHHAEVGGAPGDRVAQFTAISFDVSAQEILATLLTGKTLVVPDEDVRRDAAALARWLDEQRINELYAPNLVVDAVVEAALEGGTALAELHTVAQAGEALVLTPRLRAFCAARPRLRLHNHYGPTETHVVTATTLAADPGQWPATAPIGRPVWNDRVYLLDERLSPVPEGVVGELYLAGAGLARGYLNRPGLTAERFVADPFGPVGSRLYRTGDLVRRTRDGRLEYVGRIDHQVKVRGFRIELAEIESVLLAHSGVASAAVLARADRPGVQQLVAYVVPAGPAAPDAAELRRHVGASLPDYMVPSAVVPLDALPLTPNGKLDRRALPAPAPDAAARRAPATPQEAALCGLFAEVLGLPEVGVDDSFFDLGGHSLLATRLVSRIRIALAVELSVRDLFESPTAAGLAAAAGAAERARRAVTVRERPEEVPLSFAQRRQWFLERLVGRSSVYNLPVAVRLAGPLDRGAMAAAFADLVARHESLRTVFPEVEGRPRQVVLDLVPGLPVVEVAEDGLEAALTAAAGEGFDLGTEIPVRGTLFALGEEDHVLLVVVHHIAGDGWSMAPLSRDLSAAYAARREGRAPAFTPLPVQYTDYTLWQHDVLGREDDPDSVITRQAAFWRGALDGAPKELVLPVDRRRPPVPSNRGEVVDFRLDAAVHRGLAELARANRASLFMTVQAGLATLLSGLGAGTDIPIGTAVAGRTDHALEELVGYFVNTLVLRTDVSGSPSFRHLLERVRATDLAAYAHQDLPFERLVELLNPERSLAHNPLFQVALNLLNSAPALDLPGLTATNPSFGINAARVDLTFDLAEDHDADGAPAGIGGRVLYNTDLFDRESVERLVERFTTVLAAAVADPEQPVDRIDLLLPGERERLLEEWNDSTRAVTAATVPELFARWVQQTPDAPALRFEGRELSYAELDARAARLAARLAARGIGTEAIVAVALPRSPELVVALLAVMRAGAAYLPVDPEYPAERIAYLLQDSRPALLLTDGEVADRLPATDVPRLLLDTGAEAGTEAGTAAGADVGADAVEDAAARPALDHPAYVIYTSGSTGRPKGVVVTHRGVAGLLTSQLERCAVAPGSRVLQFASPSFDAAFWDLSMGLLTGATLVLAPAERLAPGPGLVELLARERITHALIPPVAVAALPDDGIPAGMTLVVGGEATSPELVARFAPGRRMVNAYGPTESTVAATLSTPLTADGTVPPIGRPVAGTRVYVLDAALRPVPAGVVGELYIGGAGLARGYLNRPGLTAERFVADPFGPAGSRLYRTGDLAHLGPDGDVHYDGRADAQVKIRGFRIELGEIEAGLLALPEVAQAVVRVREDRPGRRQLVAYVVPAAGAEAEPGALRKHLGQSLPDYMVPAAFVALPALPLTANSKLDERALPAPEFGEAAKGPEPRTEAERILAGLFAEVLGLAEVGLEDNFFHIGGDSIVSIQLVTKAHRAGLVLTPRDVFRHQTVAALAAVAGTAAAAPVAQDDGVGELPATPIMHWLRDRGGPIDRFHQSMVLQTPAALDERRLADTLQALLDHHDALRARLRRTGPQWALEVPPAGAVRADELIRRVDIAGLDEAARLAALTEHGDAALGRLAPDDGVLLQFVWFDAGPGERGRLLFAAHHLVVDGVSWRILLPDLAQAWAAVSAGREPELQPVGTPLRHWARALGAEAARPERIAELSGWRHRLAGAPAPLAELTVDPTRDLTATVRTISRSVPADVTSALLTRLPAMFNASVNDVLLTGLALAVADWRRRRFGGATQGLLVALEGHGREEIVEHAELSRTVGWFTSMYPVVLDPGRVDWAEVGAGGAALGDILARVKEQLRAIPDHGIGYGLLRHLNPDTAPSLRGLAEPQIGFNYLGRFDTTAAPEAADWALAPEAGAIGGEDPGMPVAHALEVTAATQDRADGPELSVVWQWPAALLDQAVVEELADAWSRMLQALARHAESPQAVRHTPSDMDLIEVSQDELDDLLAELDD</sequence>
<dbReference type="CDD" id="cd17652">
    <property type="entry name" value="A_NRPS_CmdD_like"/>
    <property type="match status" value="2"/>
</dbReference>
<dbReference type="PROSITE" id="PS00012">
    <property type="entry name" value="PHOSPHOPANTETHEINE"/>
    <property type="match status" value="3"/>
</dbReference>
<dbReference type="InterPro" id="IPR020806">
    <property type="entry name" value="PKS_PP-bd"/>
</dbReference>
<dbReference type="Gene3D" id="1.10.1200.10">
    <property type="entry name" value="ACP-like"/>
    <property type="match status" value="3"/>
</dbReference>
<dbReference type="NCBIfam" id="NF003417">
    <property type="entry name" value="PRK04813.1"/>
    <property type="match status" value="3"/>
</dbReference>
<dbReference type="InterPro" id="IPR023213">
    <property type="entry name" value="CAT-like_dom_sf"/>
</dbReference>
<feature type="domain" description="Carrier" evidence="6">
    <location>
        <begin position="2038"/>
        <end position="2113"/>
    </location>
</feature>
<dbReference type="Gene3D" id="2.30.38.10">
    <property type="entry name" value="Luciferase, Domain 3"/>
    <property type="match status" value="3"/>
</dbReference>
<name>A0ABW1ESC6_9ACTN</name>
<dbReference type="Gene3D" id="3.30.559.10">
    <property type="entry name" value="Chloramphenicol acetyltransferase-like domain"/>
    <property type="match status" value="4"/>
</dbReference>
<dbReference type="InterPro" id="IPR000873">
    <property type="entry name" value="AMP-dep_synth/lig_dom"/>
</dbReference>
<dbReference type="CDD" id="cd19540">
    <property type="entry name" value="LCL_NRPS-like"/>
    <property type="match status" value="2"/>
</dbReference>
<comment type="caution">
    <text evidence="7">The sequence shown here is derived from an EMBL/GenBank/DDBJ whole genome shotgun (WGS) entry which is preliminary data.</text>
</comment>
<evidence type="ECO:0000313" key="8">
    <source>
        <dbReference type="Proteomes" id="UP001596067"/>
    </source>
</evidence>
<feature type="domain" description="Carrier" evidence="6">
    <location>
        <begin position="3097"/>
        <end position="3171"/>
    </location>
</feature>
<dbReference type="InterPro" id="IPR036736">
    <property type="entry name" value="ACP-like_sf"/>
</dbReference>
<dbReference type="PROSITE" id="PS50075">
    <property type="entry name" value="CARRIER"/>
    <property type="match status" value="3"/>
</dbReference>
<dbReference type="Gene3D" id="3.40.50.980">
    <property type="match status" value="6"/>
</dbReference>